<evidence type="ECO:0000313" key="2">
    <source>
        <dbReference type="Proteomes" id="UP001180754"/>
    </source>
</evidence>
<keyword evidence="2" id="KW-1185">Reference proteome</keyword>
<sequence>MEPLVFEHGNVHLRVDHGIFEVFRRNRTIGPYRAPLSWLKVRTETRKSGVTRLHFGNIAHLDEPLYAPKTQPGHLLAIIEIPTADEPLYRTYFTRLAHVSDRPIVS</sequence>
<evidence type="ECO:0000313" key="1">
    <source>
        <dbReference type="EMBL" id="MDT0541125.1"/>
    </source>
</evidence>
<gene>
    <name evidence="1" type="ORF">RND15_00050</name>
</gene>
<dbReference type="Proteomes" id="UP001180754">
    <property type="component" value="Unassembled WGS sequence"/>
</dbReference>
<protein>
    <submittedName>
        <fullName evidence="1">Uncharacterized protein</fullName>
    </submittedName>
</protein>
<dbReference type="EMBL" id="JAVRFD010000001">
    <property type="protein sequence ID" value="MDT0541125.1"/>
    <property type="molecule type" value="Genomic_DNA"/>
</dbReference>
<reference evidence="1" key="1">
    <citation type="submission" date="2024-05" db="EMBL/GenBank/DDBJ databases">
        <title>30 novel species of actinomycetes from the DSMZ collection.</title>
        <authorList>
            <person name="Nouioui I."/>
        </authorList>
    </citation>
    <scope>NUCLEOTIDE SEQUENCE</scope>
    <source>
        <strain evidence="1">DSM 41529</strain>
    </source>
</reference>
<dbReference type="RefSeq" id="WP_311721378.1">
    <property type="nucleotide sequence ID" value="NZ_JAVRFD010000001.1"/>
</dbReference>
<organism evidence="1 2">
    <name type="scientific">Streptomyces lonegramiae</name>
    <dbReference type="NCBI Taxonomy" id="3075524"/>
    <lineage>
        <taxon>Bacteria</taxon>
        <taxon>Bacillati</taxon>
        <taxon>Actinomycetota</taxon>
        <taxon>Actinomycetes</taxon>
        <taxon>Kitasatosporales</taxon>
        <taxon>Streptomycetaceae</taxon>
        <taxon>Streptomyces</taxon>
    </lineage>
</organism>
<accession>A0ABU2X6F5</accession>
<proteinExistence type="predicted"/>
<comment type="caution">
    <text evidence="1">The sequence shown here is derived from an EMBL/GenBank/DDBJ whole genome shotgun (WGS) entry which is preliminary data.</text>
</comment>
<name>A0ABU2X6F5_9ACTN</name>